<keyword evidence="20" id="KW-0449">Lipoprotein</keyword>
<evidence type="ECO:0000256" key="15">
    <source>
        <dbReference type="ARBA" id="ARBA00022840"/>
    </source>
</evidence>
<comment type="pathway">
    <text evidence="4">Cofactor biosynthesis; NAD(+) biosynthesis; NAD(+) from nicotinamide D-ribonucleotide: step 1/1.</text>
</comment>
<evidence type="ECO:0000256" key="16">
    <source>
        <dbReference type="ARBA" id="ARBA00023027"/>
    </source>
</evidence>
<dbReference type="InterPro" id="IPR014729">
    <property type="entry name" value="Rossmann-like_a/b/a_fold"/>
</dbReference>
<reference evidence="30" key="1">
    <citation type="submission" date="2025-08" db="UniProtKB">
        <authorList>
            <consortium name="Ensembl"/>
        </authorList>
    </citation>
    <scope>IDENTIFICATION</scope>
</reference>
<evidence type="ECO:0000256" key="25">
    <source>
        <dbReference type="ARBA" id="ARBA00043172"/>
    </source>
</evidence>
<evidence type="ECO:0000256" key="20">
    <source>
        <dbReference type="ARBA" id="ARBA00023288"/>
    </source>
</evidence>
<keyword evidence="13" id="KW-0548">Nucleotidyltransferase</keyword>
<evidence type="ECO:0000256" key="26">
    <source>
        <dbReference type="ARBA" id="ARBA00048514"/>
    </source>
</evidence>
<keyword evidence="18" id="KW-0472">Membrane</keyword>
<dbReference type="EC" id="2.7.7.1" evidence="9"/>
<dbReference type="Proteomes" id="UP000694420">
    <property type="component" value="Unplaced"/>
</dbReference>
<evidence type="ECO:0000256" key="3">
    <source>
        <dbReference type="ARBA" id="ARBA00004594"/>
    </source>
</evidence>
<dbReference type="GO" id="GO:0009435">
    <property type="term" value="P:NAD+ biosynthetic process"/>
    <property type="evidence" value="ECO:0007669"/>
    <property type="project" value="UniProtKB-UniPathway"/>
</dbReference>
<dbReference type="GO" id="GO:0030424">
    <property type="term" value="C:axon"/>
    <property type="evidence" value="ECO:0007669"/>
    <property type="project" value="UniProtKB-SubCell"/>
</dbReference>
<evidence type="ECO:0000256" key="8">
    <source>
        <dbReference type="ARBA" id="ARBA00012389"/>
    </source>
</evidence>
<evidence type="ECO:0000256" key="7">
    <source>
        <dbReference type="ARBA" id="ARBA00011245"/>
    </source>
</evidence>
<comment type="cofactor">
    <cofactor evidence="1">
        <name>Mg(2+)</name>
        <dbReference type="ChEBI" id="CHEBI:18420"/>
    </cofactor>
</comment>
<evidence type="ECO:0000256" key="14">
    <source>
        <dbReference type="ARBA" id="ARBA00022741"/>
    </source>
</evidence>
<comment type="similarity">
    <text evidence="6">Belongs to the eukaryotic NMN adenylyltransferase family.</text>
</comment>
<gene>
    <name evidence="30" type="primary">NMNAT2</name>
</gene>
<evidence type="ECO:0000256" key="9">
    <source>
        <dbReference type="ARBA" id="ARBA00012390"/>
    </source>
</evidence>
<comment type="subunit">
    <text evidence="7">Monomer.</text>
</comment>
<evidence type="ECO:0000256" key="12">
    <source>
        <dbReference type="ARBA" id="ARBA00022679"/>
    </source>
</evidence>
<keyword evidence="10" id="KW-0963">Cytoplasm</keyword>
<dbReference type="CDD" id="cd09286">
    <property type="entry name" value="NMNAT_Eukarya"/>
    <property type="match status" value="1"/>
</dbReference>
<dbReference type="Gene3D" id="3.40.50.620">
    <property type="entry name" value="HUPs"/>
    <property type="match status" value="1"/>
</dbReference>
<comment type="catalytic activity">
    <reaction evidence="26">
        <text>nicotinate beta-D-ribonucleotide + ATP + H(+) = deamido-NAD(+) + diphosphate</text>
        <dbReference type="Rhea" id="RHEA:22860"/>
        <dbReference type="ChEBI" id="CHEBI:15378"/>
        <dbReference type="ChEBI" id="CHEBI:30616"/>
        <dbReference type="ChEBI" id="CHEBI:33019"/>
        <dbReference type="ChEBI" id="CHEBI:57502"/>
        <dbReference type="ChEBI" id="CHEBI:58437"/>
        <dbReference type="EC" id="2.7.7.18"/>
    </reaction>
    <physiologicalReaction direction="left-to-right" evidence="26">
        <dbReference type="Rhea" id="RHEA:22861"/>
    </physiologicalReaction>
    <physiologicalReaction direction="right-to-left" evidence="26">
        <dbReference type="Rhea" id="RHEA:22862"/>
    </physiologicalReaction>
</comment>
<dbReference type="InterPro" id="IPR045094">
    <property type="entry name" value="NMNAT_euk"/>
</dbReference>
<keyword evidence="31" id="KW-1185">Reference proteome</keyword>
<evidence type="ECO:0000256" key="19">
    <source>
        <dbReference type="ARBA" id="ARBA00023273"/>
    </source>
</evidence>
<evidence type="ECO:0000256" key="1">
    <source>
        <dbReference type="ARBA" id="ARBA00001946"/>
    </source>
</evidence>
<keyword evidence="11" id="KW-0662">Pyridine nucleotide biosynthesis</keyword>
<dbReference type="UniPathway" id="UPA00253">
    <property type="reaction ID" value="UER00332"/>
</dbReference>
<dbReference type="InterPro" id="IPR004821">
    <property type="entry name" value="Cyt_trans-like"/>
</dbReference>
<name>A0A8C6ZXB0_NOTPE</name>
<keyword evidence="15" id="KW-0067">ATP-binding</keyword>
<dbReference type="GO" id="GO:0004515">
    <property type="term" value="F:nicotinate-nucleotide adenylyltransferase activity"/>
    <property type="evidence" value="ECO:0007669"/>
    <property type="project" value="UniProtKB-EC"/>
</dbReference>
<comment type="catalytic activity">
    <reaction evidence="27">
        <text>beta-nicotinamide D-ribonucleotide + ATP + H(+) = diphosphate + NAD(+)</text>
        <dbReference type="Rhea" id="RHEA:21360"/>
        <dbReference type="ChEBI" id="CHEBI:14649"/>
        <dbReference type="ChEBI" id="CHEBI:15378"/>
        <dbReference type="ChEBI" id="CHEBI:30616"/>
        <dbReference type="ChEBI" id="CHEBI:33019"/>
        <dbReference type="ChEBI" id="CHEBI:57540"/>
        <dbReference type="EC" id="2.7.7.1"/>
    </reaction>
    <physiologicalReaction direction="left-to-right" evidence="27">
        <dbReference type="Rhea" id="RHEA:21361"/>
    </physiologicalReaction>
    <physiologicalReaction direction="right-to-left" evidence="27">
        <dbReference type="Rhea" id="RHEA:21362"/>
    </physiologicalReaction>
</comment>
<keyword evidence="21" id="KW-0968">Cytoplasmic vesicle</keyword>
<feature type="compositionally biased region" description="Polar residues" evidence="28">
    <location>
        <begin position="123"/>
        <end position="148"/>
    </location>
</feature>
<organism evidence="30 31">
    <name type="scientific">Nothoprocta perdicaria</name>
    <name type="common">Chilean tinamou</name>
    <name type="synonym">Crypturus perdicarius</name>
    <dbReference type="NCBI Taxonomy" id="30464"/>
    <lineage>
        <taxon>Eukaryota</taxon>
        <taxon>Metazoa</taxon>
        <taxon>Chordata</taxon>
        <taxon>Craniata</taxon>
        <taxon>Vertebrata</taxon>
        <taxon>Euteleostomi</taxon>
        <taxon>Archelosauria</taxon>
        <taxon>Archosauria</taxon>
        <taxon>Dinosauria</taxon>
        <taxon>Saurischia</taxon>
        <taxon>Theropoda</taxon>
        <taxon>Coelurosauria</taxon>
        <taxon>Aves</taxon>
        <taxon>Palaeognathae</taxon>
        <taxon>Tinamiformes</taxon>
        <taxon>Tinamidae</taxon>
        <taxon>Nothoprocta</taxon>
    </lineage>
</organism>
<dbReference type="PANTHER" id="PTHR12039:SF18">
    <property type="entry name" value="NICOTINAMIDE_NICOTINIC ACID MONONUCLEOTIDE ADENYLYLTRANSFERASE 2"/>
    <property type="match status" value="1"/>
</dbReference>
<reference evidence="30" key="2">
    <citation type="submission" date="2025-09" db="UniProtKB">
        <authorList>
            <consortium name="Ensembl"/>
        </authorList>
    </citation>
    <scope>IDENTIFICATION</scope>
</reference>
<dbReference type="FunFam" id="3.40.50.620:FF:000080">
    <property type="entry name" value="Nicotinamide/nicotinic acid mononucleotide adenylyltransferase 2"/>
    <property type="match status" value="1"/>
</dbReference>
<comment type="subcellular location">
    <subcellularLocation>
        <location evidence="2">Cell projection</location>
        <location evidence="2">Axon</location>
    </subcellularLocation>
    <subcellularLocation>
        <location evidence="3">Cytoplasmic vesicle membrane</location>
        <topology evidence="3">Lipid-anchor</topology>
    </subcellularLocation>
    <subcellularLocation>
        <location evidence="22">Golgi apparatus membrane</location>
        <topology evidence="22">Lipid-anchor</topology>
    </subcellularLocation>
</comment>
<feature type="region of interest" description="Disordered" evidence="28">
    <location>
        <begin position="123"/>
        <end position="172"/>
    </location>
</feature>
<evidence type="ECO:0000256" key="10">
    <source>
        <dbReference type="ARBA" id="ARBA00022490"/>
    </source>
</evidence>
<dbReference type="GO" id="GO:0000139">
    <property type="term" value="C:Golgi membrane"/>
    <property type="evidence" value="ECO:0007669"/>
    <property type="project" value="UniProtKB-SubCell"/>
</dbReference>
<dbReference type="GO" id="GO:0030659">
    <property type="term" value="C:cytoplasmic vesicle membrane"/>
    <property type="evidence" value="ECO:0007669"/>
    <property type="project" value="UniProtKB-SubCell"/>
</dbReference>
<dbReference type="PANTHER" id="PTHR12039">
    <property type="entry name" value="NICOTINAMIDE MONONUCLEOTIDE ADENYLYLTRANSFERASE"/>
    <property type="match status" value="1"/>
</dbReference>
<evidence type="ECO:0000256" key="18">
    <source>
        <dbReference type="ARBA" id="ARBA00023136"/>
    </source>
</evidence>
<evidence type="ECO:0000256" key="11">
    <source>
        <dbReference type="ARBA" id="ARBA00022642"/>
    </source>
</evidence>
<evidence type="ECO:0000256" key="13">
    <source>
        <dbReference type="ARBA" id="ARBA00022695"/>
    </source>
</evidence>
<feature type="domain" description="Cytidyltransferase-like" evidence="29">
    <location>
        <begin position="12"/>
        <end position="106"/>
    </location>
</feature>
<dbReference type="AlphaFoldDB" id="A0A8C6ZXB0"/>
<evidence type="ECO:0000256" key="27">
    <source>
        <dbReference type="ARBA" id="ARBA00048969"/>
    </source>
</evidence>
<dbReference type="EC" id="2.7.7.18" evidence="8"/>
<evidence type="ECO:0000256" key="22">
    <source>
        <dbReference type="ARBA" id="ARBA00037794"/>
    </source>
</evidence>
<evidence type="ECO:0000256" key="21">
    <source>
        <dbReference type="ARBA" id="ARBA00023329"/>
    </source>
</evidence>
<protein>
    <recommendedName>
        <fullName evidence="23">Nicotinamide/nicotinic acid mononucleotide adenylyltransferase 2</fullName>
        <ecNumber evidence="9">2.7.7.1</ecNumber>
        <ecNumber evidence="8">2.7.7.18</ecNumber>
    </recommendedName>
    <alternativeName>
        <fullName evidence="24">Nicotinamide mononucleotide adenylyltransferase 2</fullName>
    </alternativeName>
    <alternativeName>
        <fullName evidence="25">Nicotinate-nucleotide adenylyltransferase 2</fullName>
    </alternativeName>
</protein>
<evidence type="ECO:0000256" key="28">
    <source>
        <dbReference type="SAM" id="MobiDB-lite"/>
    </source>
</evidence>
<dbReference type="InterPro" id="IPR051182">
    <property type="entry name" value="Euk_NMN_adenylyltrnsfrase"/>
</dbReference>
<dbReference type="SUPFAM" id="SSF52374">
    <property type="entry name" value="Nucleotidylyl transferase"/>
    <property type="match status" value="1"/>
</dbReference>
<evidence type="ECO:0000256" key="23">
    <source>
        <dbReference type="ARBA" id="ARBA00040700"/>
    </source>
</evidence>
<keyword evidence="12" id="KW-0808">Transferase</keyword>
<evidence type="ECO:0000259" key="29">
    <source>
        <dbReference type="Pfam" id="PF01467"/>
    </source>
</evidence>
<dbReference type="Ensembl" id="ENSNPET00000021067.1">
    <property type="protein sequence ID" value="ENSNPEP00000020544.1"/>
    <property type="gene ID" value="ENSNPEG00000015270.1"/>
</dbReference>
<dbReference type="GO" id="GO:0000309">
    <property type="term" value="F:nicotinamide-nucleotide adenylyltransferase activity"/>
    <property type="evidence" value="ECO:0007669"/>
    <property type="project" value="UniProtKB-EC"/>
</dbReference>
<sequence length="307" mass="34199">MTETTKTHVILLACGSFNPITKGHIQMFERARDYLHKTGRFIVIGGIVSPVHDSYGKTGLVSSRHRLTMCQLAVQASDWIRVDPWECYQDTWQTTCSVLEHHRDLMKRVTGCILSNVNTPSMTPVIGQPQNESPQPIYQNNNTVSNKPTAGRPLRGPREEDLSSIPPEPRSPSGHLLSLASTCELYCFFPSELRILLLCGSDLLESFCIPGLWNEADMEVIVGEFGIVVVPRDGADPDRIMNHSSILRKYKSNILVVKDDSNHPMSVVSSTKSRLALQHGDGHVVDYLCQPVIDYILKSQLYINASG</sequence>
<keyword evidence="19" id="KW-0966">Cell projection</keyword>
<evidence type="ECO:0000256" key="4">
    <source>
        <dbReference type="ARBA" id="ARBA00004658"/>
    </source>
</evidence>
<evidence type="ECO:0000256" key="17">
    <source>
        <dbReference type="ARBA" id="ARBA00023034"/>
    </source>
</evidence>
<evidence type="ECO:0000256" key="5">
    <source>
        <dbReference type="ARBA" id="ARBA00005019"/>
    </source>
</evidence>
<evidence type="ECO:0000256" key="24">
    <source>
        <dbReference type="ARBA" id="ARBA00041585"/>
    </source>
</evidence>
<dbReference type="GO" id="GO:0005524">
    <property type="term" value="F:ATP binding"/>
    <property type="evidence" value="ECO:0007669"/>
    <property type="project" value="UniProtKB-KW"/>
</dbReference>
<evidence type="ECO:0000313" key="30">
    <source>
        <dbReference type="Ensembl" id="ENSNPEP00000020544.1"/>
    </source>
</evidence>
<keyword evidence="17" id="KW-0333">Golgi apparatus</keyword>
<keyword evidence="16" id="KW-0520">NAD</keyword>
<proteinExistence type="inferred from homology"/>
<evidence type="ECO:0000256" key="6">
    <source>
        <dbReference type="ARBA" id="ARBA00007064"/>
    </source>
</evidence>
<evidence type="ECO:0000313" key="31">
    <source>
        <dbReference type="Proteomes" id="UP000694420"/>
    </source>
</evidence>
<dbReference type="Pfam" id="PF01467">
    <property type="entry name" value="CTP_transf_like"/>
    <property type="match status" value="1"/>
</dbReference>
<comment type="pathway">
    <text evidence="5">Cofactor biosynthesis; NAD(+) biosynthesis; deamido-NAD(+) from nicotinate D-ribonucleotide: step 1/1.</text>
</comment>
<accession>A0A8C6ZXB0</accession>
<evidence type="ECO:0000256" key="2">
    <source>
        <dbReference type="ARBA" id="ARBA00004489"/>
    </source>
</evidence>
<keyword evidence="14" id="KW-0547">Nucleotide-binding</keyword>